<dbReference type="SUPFAM" id="SSF52172">
    <property type="entry name" value="CheY-like"/>
    <property type="match status" value="1"/>
</dbReference>
<dbReference type="AlphaFoldDB" id="A0A518EN90"/>
<dbReference type="InterPro" id="IPR011006">
    <property type="entry name" value="CheY-like_superfamily"/>
</dbReference>
<dbReference type="GO" id="GO:0003677">
    <property type="term" value="F:DNA binding"/>
    <property type="evidence" value="ECO:0007669"/>
    <property type="project" value="InterPro"/>
</dbReference>
<dbReference type="PROSITE" id="PS50930">
    <property type="entry name" value="HTH_LYTTR"/>
    <property type="match status" value="1"/>
</dbReference>
<dbReference type="GO" id="GO:0000156">
    <property type="term" value="F:phosphorelay response regulator activity"/>
    <property type="evidence" value="ECO:0007669"/>
    <property type="project" value="InterPro"/>
</dbReference>
<dbReference type="RefSeq" id="WP_419190983.1">
    <property type="nucleotide sequence ID" value="NZ_CP036434.1"/>
</dbReference>
<feature type="domain" description="HTH LytTR-type" evidence="3">
    <location>
        <begin position="140"/>
        <end position="240"/>
    </location>
</feature>
<keyword evidence="1" id="KW-0597">Phosphoprotein</keyword>
<evidence type="ECO:0000259" key="2">
    <source>
        <dbReference type="PROSITE" id="PS50110"/>
    </source>
</evidence>
<evidence type="ECO:0000313" key="5">
    <source>
        <dbReference type="Proteomes" id="UP000320390"/>
    </source>
</evidence>
<dbReference type="SMART" id="SM00448">
    <property type="entry name" value="REC"/>
    <property type="match status" value="1"/>
</dbReference>
<dbReference type="PROSITE" id="PS50110">
    <property type="entry name" value="RESPONSE_REGULATORY"/>
    <property type="match status" value="1"/>
</dbReference>
<evidence type="ECO:0000256" key="1">
    <source>
        <dbReference type="PROSITE-ProRule" id="PRU00169"/>
    </source>
</evidence>
<dbReference type="Gene3D" id="3.40.50.2300">
    <property type="match status" value="1"/>
</dbReference>
<dbReference type="SMART" id="SM00850">
    <property type="entry name" value="LytTR"/>
    <property type="match status" value="1"/>
</dbReference>
<sequence length="240" mass="25655">MPEVHGVLIVDDEPLARLGLRRAIEPMGGFDVLGECGDGVAALRSIEELAPDVVLLDIEMPEASAFDVLEALGTRPGPAVILVTAYSDHALDAFDAGAIDYVLKPVDPERLALALHRAVNSRAAGATPNAAFAGRVVTRLGGRMRVVPVEEIHSIEAAGTYVRLCTESESILHRESLAQIVDRLDPAAFARIHRSAAVALAQIVELTPAGHGDAEVLLRNGTRLPVSRSYRKELAARLRE</sequence>
<dbReference type="InterPro" id="IPR046947">
    <property type="entry name" value="LytR-like"/>
</dbReference>
<dbReference type="Pfam" id="PF04397">
    <property type="entry name" value="LytTR"/>
    <property type="match status" value="1"/>
</dbReference>
<dbReference type="InterPro" id="IPR007492">
    <property type="entry name" value="LytTR_DNA-bd_dom"/>
</dbReference>
<proteinExistence type="predicted"/>
<keyword evidence="5" id="KW-1185">Reference proteome</keyword>
<protein>
    <submittedName>
        <fullName evidence="4">Transcriptional regulatory protein YehT</fullName>
    </submittedName>
</protein>
<dbReference type="Proteomes" id="UP000320390">
    <property type="component" value="Chromosome"/>
</dbReference>
<evidence type="ECO:0000259" key="3">
    <source>
        <dbReference type="PROSITE" id="PS50930"/>
    </source>
</evidence>
<dbReference type="Pfam" id="PF00072">
    <property type="entry name" value="Response_reg"/>
    <property type="match status" value="1"/>
</dbReference>
<feature type="modified residue" description="4-aspartylphosphate" evidence="1">
    <location>
        <position position="57"/>
    </location>
</feature>
<dbReference type="PANTHER" id="PTHR37299:SF1">
    <property type="entry name" value="STAGE 0 SPORULATION PROTEIN A HOMOLOG"/>
    <property type="match status" value="1"/>
</dbReference>
<dbReference type="InterPro" id="IPR001789">
    <property type="entry name" value="Sig_transdc_resp-reg_receiver"/>
</dbReference>
<dbReference type="EMBL" id="CP036434">
    <property type="protein sequence ID" value="QDV05544.1"/>
    <property type="molecule type" value="Genomic_DNA"/>
</dbReference>
<accession>A0A518EN90</accession>
<feature type="domain" description="Response regulatory" evidence="2">
    <location>
        <begin position="6"/>
        <end position="119"/>
    </location>
</feature>
<organism evidence="4 5">
    <name type="scientific">Saltatorellus ferox</name>
    <dbReference type="NCBI Taxonomy" id="2528018"/>
    <lineage>
        <taxon>Bacteria</taxon>
        <taxon>Pseudomonadati</taxon>
        <taxon>Planctomycetota</taxon>
        <taxon>Planctomycetia</taxon>
        <taxon>Planctomycetia incertae sedis</taxon>
        <taxon>Saltatorellus</taxon>
    </lineage>
</organism>
<reference evidence="4 5" key="1">
    <citation type="submission" date="2019-02" db="EMBL/GenBank/DDBJ databases">
        <title>Deep-cultivation of Planctomycetes and their phenomic and genomic characterization uncovers novel biology.</title>
        <authorList>
            <person name="Wiegand S."/>
            <person name="Jogler M."/>
            <person name="Boedeker C."/>
            <person name="Pinto D."/>
            <person name="Vollmers J."/>
            <person name="Rivas-Marin E."/>
            <person name="Kohn T."/>
            <person name="Peeters S.H."/>
            <person name="Heuer A."/>
            <person name="Rast P."/>
            <person name="Oberbeckmann S."/>
            <person name="Bunk B."/>
            <person name="Jeske O."/>
            <person name="Meyerdierks A."/>
            <person name="Storesund J.E."/>
            <person name="Kallscheuer N."/>
            <person name="Luecker S."/>
            <person name="Lage O.M."/>
            <person name="Pohl T."/>
            <person name="Merkel B.J."/>
            <person name="Hornburger P."/>
            <person name="Mueller R.-W."/>
            <person name="Bruemmer F."/>
            <person name="Labrenz M."/>
            <person name="Spormann A.M."/>
            <person name="Op den Camp H."/>
            <person name="Overmann J."/>
            <person name="Amann R."/>
            <person name="Jetten M.S.M."/>
            <person name="Mascher T."/>
            <person name="Medema M.H."/>
            <person name="Devos D.P."/>
            <person name="Kaster A.-K."/>
            <person name="Ovreas L."/>
            <person name="Rohde M."/>
            <person name="Galperin M.Y."/>
            <person name="Jogler C."/>
        </authorList>
    </citation>
    <scope>NUCLEOTIDE SEQUENCE [LARGE SCALE GENOMIC DNA]</scope>
    <source>
        <strain evidence="4 5">Poly30</strain>
    </source>
</reference>
<gene>
    <name evidence="4" type="primary">yehT_1</name>
    <name evidence="4" type="ORF">Poly30_10420</name>
</gene>
<name>A0A518EN90_9BACT</name>
<dbReference type="PANTHER" id="PTHR37299">
    <property type="entry name" value="TRANSCRIPTIONAL REGULATOR-RELATED"/>
    <property type="match status" value="1"/>
</dbReference>
<dbReference type="Gene3D" id="2.40.50.1020">
    <property type="entry name" value="LytTr DNA-binding domain"/>
    <property type="match status" value="1"/>
</dbReference>
<evidence type="ECO:0000313" key="4">
    <source>
        <dbReference type="EMBL" id="QDV05544.1"/>
    </source>
</evidence>